<feature type="transmembrane region" description="Helical" evidence="1">
    <location>
        <begin position="19"/>
        <end position="39"/>
    </location>
</feature>
<dbReference type="GO" id="GO:0003824">
    <property type="term" value="F:catalytic activity"/>
    <property type="evidence" value="ECO:0007669"/>
    <property type="project" value="UniProtKB-ARBA"/>
</dbReference>
<sequence length="736" mass="77766">MKDAIAAEWLKFRTLRSNLYLLISALIAVGLSAGVAFLVTRGFDAQQGADLRRFDSLGDGLGTGLPFAHLVMGALGALSITTEYGTGHINTSLTAVPARRTFLLAKIPVLVAVSLVAGQVLVFGMYAATMAVLGTRADTVLLDGETLGASLSEPGVLAGLLITGASMPLVALMGLGLGTAIRSTAGTLVALMVVLLILPVAAQTLPRPLGYQIGAHLIGALPGQMAADGLLGPIAAGALLAAYTVAALAAAAAAIALRGHRLRPLLAGSAATILLVAAAPVSAAATPDSTLTWKPCDNMLCSQIRVPVDWAEPRGRTITLPLAMLPHTGRRHRIGVLFSIPGGPGGSGVQDLERHAGSFAQIRDRFDVVSLLPRNGIELGILDQDCLGTGPWITPPDDEREWAALARSNRAAAERCRAADPELFGHLDSASFARDIDAIRSAMGERQFTFMATSYGGVPGLAYARLFPSRIRAMYLDGAVNTLRDRSEDDRARYALMEAQFTRFSEWCANDSACALHGRDVGTVWNELRSAADRSPVPAEKGVAYSGFDLTVAAMPHLVAPGDDNARWKELAQAIRRAEKGDATGFSDYVKAGTLGSPKPPSIVGMNMTHCLDGIGYRDYAEYRRLRALGDRIAPHLSGNELWHPLGCVGWPEPVRTPTAPLPVDQLPPFVGAGTWTDYADTADLALRVPGSGTIRFEGHGHGLYHTGDPCTIAYANRYFTDLRVPPGNTVCREGA</sequence>
<dbReference type="InterPro" id="IPR000073">
    <property type="entry name" value="AB_hydrolase_1"/>
</dbReference>
<dbReference type="OrthoDB" id="4006962at2"/>
<reference evidence="4 5" key="1">
    <citation type="submission" date="2016-10" db="EMBL/GenBank/DDBJ databases">
        <authorList>
            <person name="de Groot N.N."/>
        </authorList>
    </citation>
    <scope>NUCLEOTIDE SEQUENCE [LARGE SCALE GENOMIC DNA]</scope>
    <source>
        <strain evidence="4 5">CGMCC 4.6533</strain>
    </source>
</reference>
<evidence type="ECO:0000313" key="4">
    <source>
        <dbReference type="EMBL" id="SDJ41396.1"/>
    </source>
</evidence>
<accession>A0A1G8TIG9</accession>
<dbReference type="SUPFAM" id="SSF53474">
    <property type="entry name" value="alpha/beta-Hydrolases"/>
    <property type="match status" value="2"/>
</dbReference>
<dbReference type="Gene3D" id="3.40.50.1820">
    <property type="entry name" value="alpha/beta hydrolase"/>
    <property type="match status" value="1"/>
</dbReference>
<keyword evidence="1" id="KW-0812">Transmembrane</keyword>
<feature type="transmembrane region" description="Helical" evidence="1">
    <location>
        <begin position="155"/>
        <end position="177"/>
    </location>
</feature>
<feature type="transmembrane region" description="Helical" evidence="1">
    <location>
        <begin position="264"/>
        <end position="285"/>
    </location>
</feature>
<evidence type="ECO:0000259" key="2">
    <source>
        <dbReference type="Pfam" id="PF00561"/>
    </source>
</evidence>
<keyword evidence="5" id="KW-1185">Reference proteome</keyword>
<keyword evidence="1" id="KW-1133">Transmembrane helix</keyword>
<dbReference type="AlphaFoldDB" id="A0A1G8TIG9"/>
<evidence type="ECO:0000256" key="1">
    <source>
        <dbReference type="SAM" id="Phobius"/>
    </source>
</evidence>
<dbReference type="Pfam" id="PF08386">
    <property type="entry name" value="Abhydrolase_4"/>
    <property type="match status" value="1"/>
</dbReference>
<dbReference type="STRING" id="633440.SAMN05421869_110197"/>
<evidence type="ECO:0000313" key="5">
    <source>
        <dbReference type="Proteomes" id="UP000199202"/>
    </source>
</evidence>
<dbReference type="Pfam" id="PF00561">
    <property type="entry name" value="Abhydrolase_1"/>
    <property type="match status" value="1"/>
</dbReference>
<feature type="transmembrane region" description="Helical" evidence="1">
    <location>
        <begin position="234"/>
        <end position="257"/>
    </location>
</feature>
<dbReference type="EMBL" id="FNDJ01000010">
    <property type="protein sequence ID" value="SDJ41396.1"/>
    <property type="molecule type" value="Genomic_DNA"/>
</dbReference>
<feature type="domain" description="AB hydrolase-1" evidence="2">
    <location>
        <begin position="428"/>
        <end position="530"/>
    </location>
</feature>
<name>A0A1G8TIG9_9ACTN</name>
<dbReference type="InterPro" id="IPR029058">
    <property type="entry name" value="AB_hydrolase_fold"/>
</dbReference>
<dbReference type="InterPro" id="IPR013595">
    <property type="entry name" value="Pept_S33_TAP-like_C"/>
</dbReference>
<feature type="domain" description="Peptidase S33 tripeptidyl aminopeptidase-like C-terminal" evidence="3">
    <location>
        <begin position="642"/>
        <end position="732"/>
    </location>
</feature>
<keyword evidence="1" id="KW-0472">Membrane</keyword>
<organism evidence="4 5">
    <name type="scientific">Nonomuraea jiangxiensis</name>
    <dbReference type="NCBI Taxonomy" id="633440"/>
    <lineage>
        <taxon>Bacteria</taxon>
        <taxon>Bacillati</taxon>
        <taxon>Actinomycetota</taxon>
        <taxon>Actinomycetes</taxon>
        <taxon>Streptosporangiales</taxon>
        <taxon>Streptosporangiaceae</taxon>
        <taxon>Nonomuraea</taxon>
    </lineage>
</organism>
<dbReference type="RefSeq" id="WP_090934552.1">
    <property type="nucleotide sequence ID" value="NZ_FNDJ01000010.1"/>
</dbReference>
<protein>
    <submittedName>
        <fullName evidence="4">TAP-like protein</fullName>
    </submittedName>
</protein>
<dbReference type="Proteomes" id="UP000199202">
    <property type="component" value="Unassembled WGS sequence"/>
</dbReference>
<feature type="transmembrane region" description="Helical" evidence="1">
    <location>
        <begin position="109"/>
        <end position="135"/>
    </location>
</feature>
<feature type="transmembrane region" description="Helical" evidence="1">
    <location>
        <begin position="184"/>
        <end position="202"/>
    </location>
</feature>
<gene>
    <name evidence="4" type="ORF">SAMN05421869_110197</name>
</gene>
<evidence type="ECO:0000259" key="3">
    <source>
        <dbReference type="Pfam" id="PF08386"/>
    </source>
</evidence>
<proteinExistence type="predicted"/>